<dbReference type="InterPro" id="IPR013783">
    <property type="entry name" value="Ig-like_fold"/>
</dbReference>
<gene>
    <name evidence="2" type="ORF">GWK41_00910</name>
</gene>
<dbReference type="Proteomes" id="UP000772812">
    <property type="component" value="Unassembled WGS sequence"/>
</dbReference>
<accession>A0ABS1GFB6</accession>
<organism evidence="2 3">
    <name type="scientific">Persephonella atlantica</name>
    <dbReference type="NCBI Taxonomy" id="2699429"/>
    <lineage>
        <taxon>Bacteria</taxon>
        <taxon>Pseudomonadati</taxon>
        <taxon>Aquificota</taxon>
        <taxon>Aquificia</taxon>
        <taxon>Aquificales</taxon>
        <taxon>Hydrogenothermaceae</taxon>
        <taxon>Persephonella</taxon>
    </lineage>
</organism>
<dbReference type="NCBIfam" id="TIGR02532">
    <property type="entry name" value="IV_pilin_GFxxxE"/>
    <property type="match status" value="1"/>
</dbReference>
<reference evidence="2 3" key="1">
    <citation type="journal article" date="2021" name="Syst. Appl. Microbiol.">
        <title>Persephonella atlantica sp. nov.: How to adapt to physico-chemical gradients in high temperature hydrothermal habitats.</title>
        <authorList>
            <person name="Francois D.X."/>
            <person name="Godfroy A."/>
            <person name="Mathien C."/>
            <person name="Aube J."/>
            <person name="Cathalot C."/>
            <person name="Lesongeur F."/>
            <person name="L'Haridon S."/>
            <person name="Philippon X."/>
            <person name="Roussel E.G."/>
        </authorList>
    </citation>
    <scope>NUCLEOTIDE SEQUENCE [LARGE SCALE GENOMIC DNA]</scope>
    <source>
        <strain evidence="2 3">MO1340</strain>
    </source>
</reference>
<dbReference type="InterPro" id="IPR045584">
    <property type="entry name" value="Pilin-like"/>
</dbReference>
<evidence type="ECO:0000313" key="2">
    <source>
        <dbReference type="EMBL" id="MBK3331621.1"/>
    </source>
</evidence>
<evidence type="ECO:0000313" key="3">
    <source>
        <dbReference type="Proteomes" id="UP000772812"/>
    </source>
</evidence>
<dbReference type="EMBL" id="JAACYA010000001">
    <property type="protein sequence ID" value="MBK3331621.1"/>
    <property type="molecule type" value="Genomic_DNA"/>
</dbReference>
<dbReference type="Pfam" id="PF07963">
    <property type="entry name" value="N_methyl"/>
    <property type="match status" value="1"/>
</dbReference>
<keyword evidence="1" id="KW-0472">Membrane</keyword>
<sequence length="491" mass="53123">MNRKGFTLIELAMVLVIIGLLAGIGITALGILVKRAKVNSTKEIVNADVEAVLGYTFSIGKIPDLSTFLTVVRNKKDSFGKDIVYIYDSGLTSYCGRLKTNITVYICSDAACTVPVQTIRNVAFIILSGSANYNNQTAGAGEITTPTVIKVYDYGIKVDDYSGDLNRVEPYDDIVKWVTLSELHNNEKCKPLYIDPNQNLPEAIEDAPYRAKIDVSGGVPPYQFGTWNGSSCDTTSLWNGYGLSLTTDGYITGTVNYDTDSNKGSITGCEGNITISNICVKDSLGDEITIADNLNIKVFPQQVKILTDTVPPAYEGSSYNITFFVSGGGDSYTWNIQGSLPPDLTFSNGQITGTVQSDSGCSTPSPYNFTLEASSCGMTAFKGYVLTVIDPDCNSSGGGSGGSGSCSSVTVFNAGDIRYYEKGTVFLFWCIASTRCTEFTSATVSNGECITVYRDFRCRRIESSYGFNTLVNYDTNNNCEVNYNNGRLSDR</sequence>
<name>A0ABS1GFB6_9AQUI</name>
<dbReference type="Gene3D" id="2.60.40.10">
    <property type="entry name" value="Immunoglobulins"/>
    <property type="match status" value="1"/>
</dbReference>
<dbReference type="SUPFAM" id="SSF54523">
    <property type="entry name" value="Pili subunits"/>
    <property type="match status" value="1"/>
</dbReference>
<dbReference type="RefSeq" id="WP_200673036.1">
    <property type="nucleotide sequence ID" value="NZ_JAACYA010000001.1"/>
</dbReference>
<dbReference type="Gene3D" id="3.30.700.10">
    <property type="entry name" value="Glycoprotein, Type 4 Pilin"/>
    <property type="match status" value="1"/>
</dbReference>
<protein>
    <submittedName>
        <fullName evidence="2">Prepilin-type N-terminal cleavage/methylation domain-containing protein</fullName>
    </submittedName>
</protein>
<comment type="caution">
    <text evidence="2">The sequence shown here is derived from an EMBL/GenBank/DDBJ whole genome shotgun (WGS) entry which is preliminary data.</text>
</comment>
<keyword evidence="3" id="KW-1185">Reference proteome</keyword>
<dbReference type="PROSITE" id="PS00409">
    <property type="entry name" value="PROKAR_NTER_METHYL"/>
    <property type="match status" value="1"/>
</dbReference>
<evidence type="ECO:0000256" key="1">
    <source>
        <dbReference type="SAM" id="Phobius"/>
    </source>
</evidence>
<dbReference type="InterPro" id="IPR012902">
    <property type="entry name" value="N_methyl_site"/>
</dbReference>
<keyword evidence="1" id="KW-0812">Transmembrane</keyword>
<proteinExistence type="predicted"/>
<keyword evidence="1" id="KW-1133">Transmembrane helix</keyword>
<feature type="transmembrane region" description="Helical" evidence="1">
    <location>
        <begin position="12"/>
        <end position="33"/>
    </location>
</feature>